<feature type="transmembrane region" description="Helical" evidence="12">
    <location>
        <begin position="39"/>
        <end position="59"/>
    </location>
</feature>
<evidence type="ECO:0000313" key="14">
    <source>
        <dbReference type="Proteomes" id="UP000756132"/>
    </source>
</evidence>
<feature type="transmembrane region" description="Helical" evidence="12">
    <location>
        <begin position="131"/>
        <end position="151"/>
    </location>
</feature>
<keyword evidence="10 13" id="KW-0675">Receptor</keyword>
<comment type="similarity">
    <text evidence="2">Belongs to the ERD2 family.</text>
</comment>
<dbReference type="OrthoDB" id="7694678at2759"/>
<name>A0A9Q8PIX7_PASFU</name>
<evidence type="ECO:0000256" key="9">
    <source>
        <dbReference type="ARBA" id="ARBA00023136"/>
    </source>
</evidence>
<dbReference type="GO" id="GO:0005789">
    <property type="term" value="C:endoplasmic reticulum membrane"/>
    <property type="evidence" value="ECO:0007669"/>
    <property type="project" value="UniProtKB-SubCell"/>
</dbReference>
<dbReference type="InterPro" id="IPR000133">
    <property type="entry name" value="ER_ret_rcpt"/>
</dbReference>
<accession>A0A9Q8PIX7</accession>
<evidence type="ECO:0000256" key="2">
    <source>
        <dbReference type="ARBA" id="ARBA00010120"/>
    </source>
</evidence>
<dbReference type="Proteomes" id="UP000756132">
    <property type="component" value="Chromosome 10"/>
</dbReference>
<evidence type="ECO:0000256" key="1">
    <source>
        <dbReference type="ARBA" id="ARBA00004477"/>
    </source>
</evidence>
<evidence type="ECO:0000256" key="3">
    <source>
        <dbReference type="ARBA" id="ARBA00022448"/>
    </source>
</evidence>
<keyword evidence="14" id="KW-1185">Reference proteome</keyword>
<organism evidence="13 14">
    <name type="scientific">Passalora fulva</name>
    <name type="common">Tomato leaf mold</name>
    <name type="synonym">Cladosporium fulvum</name>
    <dbReference type="NCBI Taxonomy" id="5499"/>
    <lineage>
        <taxon>Eukaryota</taxon>
        <taxon>Fungi</taxon>
        <taxon>Dikarya</taxon>
        <taxon>Ascomycota</taxon>
        <taxon>Pezizomycotina</taxon>
        <taxon>Dothideomycetes</taxon>
        <taxon>Dothideomycetidae</taxon>
        <taxon>Mycosphaerellales</taxon>
        <taxon>Mycosphaerellaceae</taxon>
        <taxon>Fulvia</taxon>
    </lineage>
</organism>
<feature type="transmembrane region" description="Helical" evidence="12">
    <location>
        <begin position="193"/>
        <end position="213"/>
    </location>
</feature>
<evidence type="ECO:0000256" key="7">
    <source>
        <dbReference type="ARBA" id="ARBA00022927"/>
    </source>
</evidence>
<evidence type="ECO:0000256" key="12">
    <source>
        <dbReference type="SAM" id="Phobius"/>
    </source>
</evidence>
<keyword evidence="7" id="KW-0653">Protein transport</keyword>
<feature type="transmembrane region" description="Helical" evidence="12">
    <location>
        <begin position="65"/>
        <end position="89"/>
    </location>
</feature>
<feature type="transmembrane region" description="Helical" evidence="12">
    <location>
        <begin position="163"/>
        <end position="181"/>
    </location>
</feature>
<protein>
    <submittedName>
        <fullName evidence="13">ER lumen protein-retaining receptor</fullName>
    </submittedName>
</protein>
<keyword evidence="5" id="KW-0256">Endoplasmic reticulum</keyword>
<keyword evidence="9 12" id="KW-0472">Membrane</keyword>
<dbReference type="Pfam" id="PF00810">
    <property type="entry name" value="ER_lumen_recept"/>
    <property type="match status" value="1"/>
</dbReference>
<dbReference type="GeneID" id="71991819"/>
<keyword evidence="8 12" id="KW-1133">Transmembrane helix</keyword>
<dbReference type="PRINTS" id="PR00660">
    <property type="entry name" value="ERLUMENR"/>
</dbReference>
<proteinExistence type="inferred from homology"/>
<feature type="region of interest" description="Disordered" evidence="11">
    <location>
        <begin position="262"/>
        <end position="361"/>
    </location>
</feature>
<dbReference type="KEGG" id="ffu:CLAFUR5_11941"/>
<feature type="compositionally biased region" description="Polar residues" evidence="11">
    <location>
        <begin position="267"/>
        <end position="279"/>
    </location>
</feature>
<reference evidence="13" key="1">
    <citation type="submission" date="2021-12" db="EMBL/GenBank/DDBJ databases">
        <authorList>
            <person name="Zaccaron A."/>
            <person name="Stergiopoulos I."/>
        </authorList>
    </citation>
    <scope>NUCLEOTIDE SEQUENCE</scope>
    <source>
        <strain evidence="13">Race5_Kim</strain>
    </source>
</reference>
<keyword evidence="4 12" id="KW-0812">Transmembrane</keyword>
<feature type="compositionally biased region" description="Acidic residues" evidence="11">
    <location>
        <begin position="314"/>
        <end position="323"/>
    </location>
</feature>
<evidence type="ECO:0000256" key="11">
    <source>
        <dbReference type="SAM" id="MobiDB-lite"/>
    </source>
</evidence>
<keyword evidence="3" id="KW-0813">Transport</keyword>
<evidence type="ECO:0000256" key="8">
    <source>
        <dbReference type="ARBA" id="ARBA00022989"/>
    </source>
</evidence>
<evidence type="ECO:0000256" key="6">
    <source>
        <dbReference type="ARBA" id="ARBA00022892"/>
    </source>
</evidence>
<dbReference type="AlphaFoldDB" id="A0A9Q8PIX7"/>
<dbReference type="GO" id="GO:0006621">
    <property type="term" value="P:protein retention in ER lumen"/>
    <property type="evidence" value="ECO:0007669"/>
    <property type="project" value="InterPro"/>
</dbReference>
<evidence type="ECO:0000256" key="4">
    <source>
        <dbReference type="ARBA" id="ARBA00022692"/>
    </source>
</evidence>
<comment type="subcellular location">
    <subcellularLocation>
        <location evidence="1">Endoplasmic reticulum membrane</location>
        <topology evidence="1">Multi-pass membrane protein</topology>
    </subcellularLocation>
</comment>
<dbReference type="GO" id="GO:0016192">
    <property type="term" value="P:vesicle-mediated transport"/>
    <property type="evidence" value="ECO:0007669"/>
    <property type="project" value="UniProtKB-KW"/>
</dbReference>
<keyword evidence="6" id="KW-0931">ER-Golgi transport</keyword>
<evidence type="ECO:0000313" key="13">
    <source>
        <dbReference type="EMBL" id="UJO23240.1"/>
    </source>
</evidence>
<evidence type="ECO:0000256" key="10">
    <source>
        <dbReference type="ARBA" id="ARBA00023170"/>
    </source>
</evidence>
<dbReference type="RefSeq" id="XP_047767606.1">
    <property type="nucleotide sequence ID" value="XM_047911089.1"/>
</dbReference>
<sequence length="361" mass="40652">MSTFNMNIFRIIGDISHTASKCILIWAIHNNKSAEGVSLLTQLLYILVFGTRYLDLFWVPPWWSWWNFVLKILYISSSAYIVFLMMRVYARTREKEYAWKLAMYSLGGSLVASPVVCFLFEGWGQFKFIEILWTFSIILESICVLPQLLLLRQTSVPTVIDSFYLVTLGSYRAFYLLNWIVRLASSEHYFDATSVVFGLIQTALYVDFAYVYWSRQRVKLRGGGVVDSDDLSKSFVVKRFIGRRGNASNSEDEDDIVDEDAALAGQENGTIRPSANRTGSGRWGARGISVSADDTLQEHLDSSSRDATMVDPSQFEDDFDDDANAPPPPAKDNAKKAEESGTDADDNVGSSAGEWQENTSK</sequence>
<feature type="transmembrane region" description="Helical" evidence="12">
    <location>
        <begin position="101"/>
        <end position="125"/>
    </location>
</feature>
<dbReference type="PANTHER" id="PTHR10585">
    <property type="entry name" value="ER LUMEN PROTEIN RETAINING RECEPTOR"/>
    <property type="match status" value="1"/>
</dbReference>
<dbReference type="EMBL" id="CP090172">
    <property type="protein sequence ID" value="UJO23240.1"/>
    <property type="molecule type" value="Genomic_DNA"/>
</dbReference>
<reference evidence="13" key="2">
    <citation type="journal article" date="2022" name="Microb. Genom.">
        <title>A chromosome-scale genome assembly of the tomato pathogen Cladosporium fulvum reveals a compartmentalized genome architecture and the presence of a dispensable chromosome.</title>
        <authorList>
            <person name="Zaccaron A.Z."/>
            <person name="Chen L.H."/>
            <person name="Samaras A."/>
            <person name="Stergiopoulos I."/>
        </authorList>
    </citation>
    <scope>NUCLEOTIDE SEQUENCE</scope>
    <source>
        <strain evidence="13">Race5_Kim</strain>
    </source>
</reference>
<dbReference type="GO" id="GO:0015031">
    <property type="term" value="P:protein transport"/>
    <property type="evidence" value="ECO:0007669"/>
    <property type="project" value="UniProtKB-KW"/>
</dbReference>
<gene>
    <name evidence="13" type="ORF">CLAFUR5_11941</name>
</gene>
<dbReference type="GO" id="GO:0046923">
    <property type="term" value="F:ER retention sequence binding"/>
    <property type="evidence" value="ECO:0007669"/>
    <property type="project" value="InterPro"/>
</dbReference>
<evidence type="ECO:0000256" key="5">
    <source>
        <dbReference type="ARBA" id="ARBA00022824"/>
    </source>
</evidence>
<dbReference type="OMA" id="CILIWAI"/>